<accession>E1RGJ0</accession>
<dbReference type="STRING" id="679926.Mpet_0427"/>
<reference evidence="4 5" key="1">
    <citation type="journal article" date="2010" name="Stand. Genomic Sci.">
        <title>Complete genome sequence of Methanoplanus petrolearius type strain (SEBR 4847).</title>
        <authorList>
            <person name="Brambilla E."/>
            <person name="Djao O.D."/>
            <person name="Daligault H."/>
            <person name="Lapidus A."/>
            <person name="Lucas S."/>
            <person name="Hammon N."/>
            <person name="Nolan M."/>
            <person name="Tice H."/>
            <person name="Cheng J.F."/>
            <person name="Han C."/>
            <person name="Tapia R."/>
            <person name="Goodwin L."/>
            <person name="Pitluck S."/>
            <person name="Liolios K."/>
            <person name="Ivanova N."/>
            <person name="Mavromatis K."/>
            <person name="Mikhailova N."/>
            <person name="Pati A."/>
            <person name="Chen A."/>
            <person name="Palaniappan K."/>
            <person name="Land M."/>
            <person name="Hauser L."/>
            <person name="Chang Y.J."/>
            <person name="Jeffries C.D."/>
            <person name="Rohde M."/>
            <person name="Spring S."/>
            <person name="Sikorski J."/>
            <person name="Goker M."/>
            <person name="Woyke T."/>
            <person name="Bristow J."/>
            <person name="Eisen J.A."/>
            <person name="Markowitz V."/>
            <person name="Hugenholtz P."/>
            <person name="Kyrpides N.C."/>
            <person name="Klenk H.P."/>
        </authorList>
    </citation>
    <scope>NUCLEOTIDE SEQUENCE [LARGE SCALE GENOMIC DNA]</scope>
    <source>
        <strain evidence="5">DSM 11571 / OCM 486 / SEBR 4847</strain>
    </source>
</reference>
<evidence type="ECO:0000313" key="5">
    <source>
        <dbReference type="Proteomes" id="UP000006565"/>
    </source>
</evidence>
<evidence type="ECO:0000313" key="4">
    <source>
        <dbReference type="EMBL" id="ADN35201.1"/>
    </source>
</evidence>
<name>E1RGJ0_METP4</name>
<dbReference type="HOGENOM" id="CLU_081790_1_1_2"/>
<evidence type="ECO:0000256" key="2">
    <source>
        <dbReference type="ARBA" id="ARBA00022679"/>
    </source>
</evidence>
<dbReference type="KEGG" id="mpi:Mpet_0427"/>
<dbReference type="AlphaFoldDB" id="E1RGJ0"/>
<evidence type="ECO:0000256" key="1">
    <source>
        <dbReference type="ARBA" id="ARBA00022603"/>
    </source>
</evidence>
<keyword evidence="5" id="KW-1185">Reference proteome</keyword>
<dbReference type="Proteomes" id="UP000006565">
    <property type="component" value="Chromosome"/>
</dbReference>
<keyword evidence="2 4" id="KW-0808">Transferase</keyword>
<dbReference type="Gene3D" id="3.40.50.150">
    <property type="entry name" value="Vaccinia Virus protein VP39"/>
    <property type="match status" value="1"/>
</dbReference>
<dbReference type="SUPFAM" id="SSF53335">
    <property type="entry name" value="S-adenosyl-L-methionine-dependent methyltransferases"/>
    <property type="match status" value="1"/>
</dbReference>
<proteinExistence type="predicted"/>
<organism evidence="4 5">
    <name type="scientific">Methanolacinia petrolearia (strain DSM 11571 / OCM 486 / SEBR 4847)</name>
    <name type="common">Methanoplanus petrolearius</name>
    <dbReference type="NCBI Taxonomy" id="679926"/>
    <lineage>
        <taxon>Archaea</taxon>
        <taxon>Methanobacteriati</taxon>
        <taxon>Methanobacteriota</taxon>
        <taxon>Stenosarchaea group</taxon>
        <taxon>Methanomicrobia</taxon>
        <taxon>Methanomicrobiales</taxon>
        <taxon>Methanomicrobiaceae</taxon>
        <taxon>Methanolacinia</taxon>
    </lineage>
</organism>
<keyword evidence="1 4" id="KW-0489">Methyltransferase</keyword>
<dbReference type="InterPro" id="IPR029063">
    <property type="entry name" value="SAM-dependent_MTases_sf"/>
</dbReference>
<dbReference type="GO" id="GO:0032259">
    <property type="term" value="P:methylation"/>
    <property type="evidence" value="ECO:0007669"/>
    <property type="project" value="UniProtKB-KW"/>
</dbReference>
<protein>
    <submittedName>
        <fullName evidence="4">Methyltransferase type 12</fullName>
    </submittedName>
</protein>
<gene>
    <name evidence="4" type="ordered locus">Mpet_0427</name>
</gene>
<dbReference type="CDD" id="cd02440">
    <property type="entry name" value="AdoMet_MTases"/>
    <property type="match status" value="1"/>
</dbReference>
<dbReference type="PANTHER" id="PTHR43861">
    <property type="entry name" value="TRANS-ACONITATE 2-METHYLTRANSFERASE-RELATED"/>
    <property type="match status" value="1"/>
</dbReference>
<dbReference type="GO" id="GO:0008168">
    <property type="term" value="F:methyltransferase activity"/>
    <property type="evidence" value="ECO:0007669"/>
    <property type="project" value="UniProtKB-KW"/>
</dbReference>
<dbReference type="eggNOG" id="arCOG01787">
    <property type="taxonomic scope" value="Archaea"/>
</dbReference>
<dbReference type="EMBL" id="CP002117">
    <property type="protein sequence ID" value="ADN35201.1"/>
    <property type="molecule type" value="Genomic_DNA"/>
</dbReference>
<dbReference type="Pfam" id="PF13649">
    <property type="entry name" value="Methyltransf_25"/>
    <property type="match status" value="1"/>
</dbReference>
<feature type="domain" description="Methyltransferase" evidence="3">
    <location>
        <begin position="38"/>
        <end position="130"/>
    </location>
</feature>
<evidence type="ECO:0000259" key="3">
    <source>
        <dbReference type="Pfam" id="PF13649"/>
    </source>
</evidence>
<dbReference type="InterPro" id="IPR041698">
    <property type="entry name" value="Methyltransf_25"/>
</dbReference>
<dbReference type="PANTHER" id="PTHR43861:SF1">
    <property type="entry name" value="TRANS-ACONITATE 2-METHYLTRANSFERASE"/>
    <property type="match status" value="1"/>
</dbReference>
<sequence>MFMAGAKDYDEIALKCVPYHDAFFGTVLDFIFPEDKKILELACGTGILTEMIAGKCPGADISCVDSDGSMIEKAGEKPALSGVRFIEGDMRDCSGSGYDAVVITQAIFFIDDSDRKILVAKIRDMLKEGGRFISGDMFVPGTEFEKELYKKNWIDLMLSNGLSLSEAENMIAPLDDFCGKNTIESFSSELKKAGFSRVIVPYRSGYYGVVVGYK</sequence>